<evidence type="ECO:0000313" key="8">
    <source>
        <dbReference type="Proteomes" id="UP000449710"/>
    </source>
</evidence>
<keyword evidence="3" id="KW-0547">Nucleotide-binding</keyword>
<dbReference type="EMBL" id="SUMG01000006">
    <property type="protein sequence ID" value="NBG88250.1"/>
    <property type="molecule type" value="Genomic_DNA"/>
</dbReference>
<dbReference type="InterPro" id="IPR029056">
    <property type="entry name" value="Ribokinase-like"/>
</dbReference>
<protein>
    <submittedName>
        <fullName evidence="7">Carbohydrate kinase</fullName>
    </submittedName>
</protein>
<dbReference type="Gene3D" id="3.40.1620.20">
    <property type="match status" value="1"/>
</dbReference>
<dbReference type="Gene3D" id="6.10.140.490">
    <property type="match status" value="1"/>
</dbReference>
<dbReference type="GO" id="GO:0005524">
    <property type="term" value="F:ATP binding"/>
    <property type="evidence" value="ECO:0007669"/>
    <property type="project" value="UniProtKB-KW"/>
</dbReference>
<dbReference type="Pfam" id="PF00294">
    <property type="entry name" value="PfkB"/>
    <property type="match status" value="1"/>
</dbReference>
<dbReference type="PANTHER" id="PTHR43085">
    <property type="entry name" value="HEXOKINASE FAMILY MEMBER"/>
    <property type="match status" value="1"/>
</dbReference>
<comment type="caution">
    <text evidence="7">The sequence shown here is derived from an EMBL/GenBank/DDBJ whole genome shotgun (WGS) entry which is preliminary data.</text>
</comment>
<dbReference type="InterPro" id="IPR050306">
    <property type="entry name" value="PfkB_Carbo_kinase"/>
</dbReference>
<feature type="domain" description="Carbohydrate kinase PfkB" evidence="6">
    <location>
        <begin position="15"/>
        <end position="318"/>
    </location>
</feature>
<keyword evidence="5" id="KW-0067">ATP-binding</keyword>
<dbReference type="AlphaFoldDB" id="A0AA43XLQ9"/>
<keyword evidence="8" id="KW-1185">Reference proteome</keyword>
<name>A0AA43XLQ9_9CLOT</name>
<dbReference type="SUPFAM" id="SSF53613">
    <property type="entry name" value="Ribokinase-like"/>
    <property type="match status" value="1"/>
</dbReference>
<dbReference type="Proteomes" id="UP000449710">
    <property type="component" value="Unassembled WGS sequence"/>
</dbReference>
<organism evidence="7 8">
    <name type="scientific">Isachenkonia alkalipeptolytica</name>
    <dbReference type="NCBI Taxonomy" id="2565777"/>
    <lineage>
        <taxon>Bacteria</taxon>
        <taxon>Bacillati</taxon>
        <taxon>Bacillota</taxon>
        <taxon>Clostridia</taxon>
        <taxon>Eubacteriales</taxon>
        <taxon>Clostridiaceae</taxon>
        <taxon>Isachenkonia</taxon>
    </lineage>
</organism>
<evidence type="ECO:0000256" key="4">
    <source>
        <dbReference type="ARBA" id="ARBA00022777"/>
    </source>
</evidence>
<dbReference type="PANTHER" id="PTHR43085:SF1">
    <property type="entry name" value="PSEUDOURIDINE KINASE-RELATED"/>
    <property type="match status" value="1"/>
</dbReference>
<dbReference type="Gene3D" id="3.40.1190.30">
    <property type="match status" value="1"/>
</dbReference>
<evidence type="ECO:0000256" key="3">
    <source>
        <dbReference type="ARBA" id="ARBA00022741"/>
    </source>
</evidence>
<keyword evidence="4 7" id="KW-0418">Kinase</keyword>
<gene>
    <name evidence="7" type="ORF">ISALK_07025</name>
</gene>
<evidence type="ECO:0000259" key="6">
    <source>
        <dbReference type="Pfam" id="PF00294"/>
    </source>
</evidence>
<comment type="similarity">
    <text evidence="1">Belongs to the carbohydrate kinase PfkB family.</text>
</comment>
<keyword evidence="2" id="KW-0808">Transferase</keyword>
<accession>A0AA43XLQ9</accession>
<sequence length="342" mass="38150">MDFQEALEFDKSTYDVVTLGELVVDFISGEYLEETRDRGMKDLQVFSRYFGGSPGCLAVNLKALGFHPGIISALGRDFLGDYLLDFLVQKGVSLEGISRTQEANTSVVFVSKSRNNPSFLALRGSDKHLRVTKAQEEVVDGGKILHFTSWSLSHEPSRSSTLALIKRAKDRGMRISMDPNFREVLWDNKEEGRRIIKEMFSKVDFVKPSLEDARNLFPEDAHKSLSPREYLHKFLSLGAKMVILTLGAEGLIAGNGKEERKLPGGKNPVVDTTGAGDAFWAGLYAALLKGYSLERALKHGSQVADYKLGYVGGIPPLPRFQKFMEKEEKEDANRLYESPGEF</sequence>
<proteinExistence type="inferred from homology"/>
<dbReference type="RefSeq" id="WP_160720596.1">
    <property type="nucleotide sequence ID" value="NZ_SUMG01000006.1"/>
</dbReference>
<evidence type="ECO:0000313" key="7">
    <source>
        <dbReference type="EMBL" id="NBG88250.1"/>
    </source>
</evidence>
<dbReference type="CDD" id="cd01167">
    <property type="entry name" value="bac_FRK"/>
    <property type="match status" value="1"/>
</dbReference>
<evidence type="ECO:0000256" key="1">
    <source>
        <dbReference type="ARBA" id="ARBA00010688"/>
    </source>
</evidence>
<dbReference type="InterPro" id="IPR011611">
    <property type="entry name" value="PfkB_dom"/>
</dbReference>
<evidence type="ECO:0000256" key="2">
    <source>
        <dbReference type="ARBA" id="ARBA00022679"/>
    </source>
</evidence>
<reference evidence="7 8" key="1">
    <citation type="submission" date="2019-04" db="EMBL/GenBank/DDBJ databases">
        <title>Isachenkonia alkalipeptolytica gen. nov. sp. nov. a new anaerobic, alkiliphilic organothrophic bacterium capable to reduce synthesized ferrihydrite isolated from a soda lake.</title>
        <authorList>
            <person name="Toshchakov S.V."/>
            <person name="Zavarzina D.G."/>
            <person name="Zhilina T.N."/>
            <person name="Kostrikina N.A."/>
            <person name="Kublanov I.V."/>
        </authorList>
    </citation>
    <scope>NUCLEOTIDE SEQUENCE [LARGE SCALE GENOMIC DNA]</scope>
    <source>
        <strain evidence="7 8">Z-1701</strain>
    </source>
</reference>
<evidence type="ECO:0000256" key="5">
    <source>
        <dbReference type="ARBA" id="ARBA00022840"/>
    </source>
</evidence>
<dbReference type="GO" id="GO:0016301">
    <property type="term" value="F:kinase activity"/>
    <property type="evidence" value="ECO:0007669"/>
    <property type="project" value="UniProtKB-KW"/>
</dbReference>